<dbReference type="AlphaFoldDB" id="A0A4V2T264"/>
<name>A0A4V2T264_9PAST</name>
<proteinExistence type="predicted"/>
<comment type="caution">
    <text evidence="1">The sequence shown here is derived from an EMBL/GenBank/DDBJ whole genome shotgun (WGS) entry which is preliminary data.</text>
</comment>
<gene>
    <name evidence="1" type="ORF">EDC44_10584</name>
</gene>
<dbReference type="OrthoDB" id="6196468at2"/>
<dbReference type="NCBIfam" id="TIGR00022">
    <property type="entry name" value="YhcH/YjgK/YiaL family protein"/>
    <property type="match status" value="1"/>
</dbReference>
<accession>A0A4V2T264</accession>
<dbReference type="InterPro" id="IPR037012">
    <property type="entry name" value="NanQ/TabA/YiaL_sf"/>
</dbReference>
<keyword evidence="2" id="KW-1185">Reference proteome</keyword>
<evidence type="ECO:0000313" key="1">
    <source>
        <dbReference type="EMBL" id="TCP96263.1"/>
    </source>
</evidence>
<evidence type="ECO:0000313" key="2">
    <source>
        <dbReference type="Proteomes" id="UP000295763"/>
    </source>
</evidence>
<dbReference type="SUPFAM" id="SSF51197">
    <property type="entry name" value="Clavaminate synthase-like"/>
    <property type="match status" value="1"/>
</dbReference>
<dbReference type="Pfam" id="PF04074">
    <property type="entry name" value="DUF386"/>
    <property type="match status" value="1"/>
</dbReference>
<organism evidence="1 2">
    <name type="scientific">Cricetibacter osteomyelitidis</name>
    <dbReference type="NCBI Taxonomy" id="1521931"/>
    <lineage>
        <taxon>Bacteria</taxon>
        <taxon>Pseudomonadati</taxon>
        <taxon>Pseudomonadota</taxon>
        <taxon>Gammaproteobacteria</taxon>
        <taxon>Pasteurellales</taxon>
        <taxon>Pasteurellaceae</taxon>
        <taxon>Cricetibacter</taxon>
    </lineage>
</organism>
<dbReference type="Gene3D" id="2.60.120.370">
    <property type="entry name" value="YhcH/YjgK/YiaL"/>
    <property type="match status" value="1"/>
</dbReference>
<protein>
    <submittedName>
        <fullName evidence="1">YhcH/YjgK/YiaL family protein</fullName>
    </submittedName>
</protein>
<reference evidence="1 2" key="1">
    <citation type="submission" date="2019-03" db="EMBL/GenBank/DDBJ databases">
        <title>Genomic Encyclopedia of Type Strains, Phase IV (KMG-IV): sequencing the most valuable type-strain genomes for metagenomic binning, comparative biology and taxonomic classification.</title>
        <authorList>
            <person name="Goeker M."/>
        </authorList>
    </citation>
    <scope>NUCLEOTIDE SEQUENCE [LARGE SCALE GENOMIC DNA]</scope>
    <source>
        <strain evidence="1 2">DSM 28404</strain>
    </source>
</reference>
<sequence length="156" mass="17835">MFFGHISKINPNQYPTAILQALEYLRSTDFDTLDAGCYSIKGDSVYVQVLDLETKPKSSYQPEVHRRYLDVQYLHSGKERIGVATDLGNNKIAMDYNPERDILYYEDVAFECELVMQPGAFAVFFPEDIHRAACIDSEPSKIRKVVVKIAMTELED</sequence>
<dbReference type="PANTHER" id="PTHR34986:SF1">
    <property type="entry name" value="PROTEIN YIAL"/>
    <property type="match status" value="1"/>
</dbReference>
<dbReference type="RefSeq" id="WP_131975563.1">
    <property type="nucleotide sequence ID" value="NZ_SLYB01000005.1"/>
</dbReference>
<dbReference type="GO" id="GO:0005829">
    <property type="term" value="C:cytosol"/>
    <property type="evidence" value="ECO:0007669"/>
    <property type="project" value="TreeGrafter"/>
</dbReference>
<dbReference type="PANTHER" id="PTHR34986">
    <property type="entry name" value="EVOLVED BETA-GALACTOSIDASE SUBUNIT BETA"/>
    <property type="match status" value="1"/>
</dbReference>
<dbReference type="Proteomes" id="UP000295763">
    <property type="component" value="Unassembled WGS sequence"/>
</dbReference>
<dbReference type="EMBL" id="SLYB01000005">
    <property type="protein sequence ID" value="TCP96263.1"/>
    <property type="molecule type" value="Genomic_DNA"/>
</dbReference>
<dbReference type="InterPro" id="IPR004375">
    <property type="entry name" value="NanQ/TabA/YiaL"/>
</dbReference>